<organism evidence="1 2">
    <name type="scientific">Coemansia spiralis</name>
    <dbReference type="NCBI Taxonomy" id="417178"/>
    <lineage>
        <taxon>Eukaryota</taxon>
        <taxon>Fungi</taxon>
        <taxon>Fungi incertae sedis</taxon>
        <taxon>Zoopagomycota</taxon>
        <taxon>Kickxellomycotina</taxon>
        <taxon>Kickxellomycetes</taxon>
        <taxon>Kickxellales</taxon>
        <taxon>Kickxellaceae</taxon>
        <taxon>Coemansia</taxon>
    </lineage>
</organism>
<dbReference type="Proteomes" id="UP001151516">
    <property type="component" value="Unassembled WGS sequence"/>
</dbReference>
<dbReference type="EMBL" id="JANBTX010000101">
    <property type="protein sequence ID" value="KAJ2686586.1"/>
    <property type="molecule type" value="Genomic_DNA"/>
</dbReference>
<keyword evidence="2" id="KW-1185">Reference proteome</keyword>
<evidence type="ECO:0000313" key="2">
    <source>
        <dbReference type="Proteomes" id="UP001151516"/>
    </source>
</evidence>
<evidence type="ECO:0000313" key="1">
    <source>
        <dbReference type="EMBL" id="KAJ2686586.1"/>
    </source>
</evidence>
<dbReference type="OrthoDB" id="5518224at2759"/>
<accession>A0A9W8GL16</accession>
<reference evidence="1" key="1">
    <citation type="submission" date="2022-07" db="EMBL/GenBank/DDBJ databases">
        <title>Phylogenomic reconstructions and comparative analyses of Kickxellomycotina fungi.</title>
        <authorList>
            <person name="Reynolds N.K."/>
            <person name="Stajich J.E."/>
            <person name="Barry K."/>
            <person name="Grigoriev I.V."/>
            <person name="Crous P."/>
            <person name="Smith M.E."/>
        </authorList>
    </citation>
    <scope>NUCLEOTIDE SEQUENCE</scope>
    <source>
        <strain evidence="1">CBS 109367</strain>
    </source>
</reference>
<comment type="caution">
    <text evidence="1">The sequence shown here is derived from an EMBL/GenBank/DDBJ whole genome shotgun (WGS) entry which is preliminary data.</text>
</comment>
<gene>
    <name evidence="1" type="ORF">IWW39_003528</name>
</gene>
<proteinExistence type="predicted"/>
<protein>
    <submittedName>
        <fullName evidence="1">Uncharacterized protein</fullName>
    </submittedName>
</protein>
<name>A0A9W8GL16_9FUNG</name>
<sequence>MSHINGLPPNVLAQILFKAALPLAGELDDWKAKLPLLAVCRAWTKLAETFVLNQVFVKVSEACTNYDPPIEDLTHSAHVAWTSNAELIISRNCMLNAKQMTIEMPHSFTCDHLRHVVLGILKLDCVGWPRINTLSIIDPPLYCGHFIEPVAIDEQTVADVERTMQYFGQNMGCIAELNLSRRTNKCVGGLVHTSLASVYGGQLQALRVGAPVLFDFSHYFRNIAVLELTLSLEVARAVPSVCGGTLKVLKLRDVPRDFVWRHFHYDFYVRPIVFRRLTILHLFYDDKYPLPTAAEIQSKVASGALNCDQLAFPALKQLFIRNCTPDCDLLYAEEPFPELRRVHLSGSLDEISHCSRLKLAWVRDLHIKLDLDETEEAVQICNATNHFFSQICIGRTAILEIGVGHLTLDPELIRWIDLTKLELVSINYKTLCKLIARLPNLTKFEAYSLEFGADTVESLAADESLFASADPLLAWGARLATVTVNTLDWVCPLVINAYGIQAFILHAGALTSLTVPEPVESRLRAFINAFKDSHPHLANIEVDINF</sequence>
<dbReference type="AlphaFoldDB" id="A0A9W8GL16"/>